<accession>A0ABT7IC93</accession>
<evidence type="ECO:0000256" key="3">
    <source>
        <dbReference type="ARBA" id="ARBA00024042"/>
    </source>
</evidence>
<reference evidence="5 6" key="1">
    <citation type="submission" date="2023-06" db="EMBL/GenBank/DDBJ databases">
        <title>Marinobacter azerbaijanicus a moderately halophilic, isolated from Urmia Lake in Azerbaijan region of Iran.</title>
        <authorList>
            <person name="Sanchez-Porro C."/>
            <person name="Aghdam E.M."/>
            <person name="Saheb S.M."/>
            <person name="Tarhriz V."/>
            <person name="Kazemi E."/>
            <person name="Ammozegar M.A."/>
            <person name="Ventosa A."/>
            <person name="Hejazi M.S."/>
        </authorList>
    </citation>
    <scope>NUCLEOTIDE SEQUENCE [LARGE SCALE GENOMIC DNA]</scope>
    <source>
        <strain evidence="5 6">TBZ242</strain>
    </source>
</reference>
<dbReference type="PROSITE" id="PS51349">
    <property type="entry name" value="FMN_HYDROXY_ACID_DH_2"/>
    <property type="match status" value="1"/>
</dbReference>
<keyword evidence="2 5" id="KW-0560">Oxidoreductase</keyword>
<evidence type="ECO:0000256" key="2">
    <source>
        <dbReference type="ARBA" id="ARBA00023002"/>
    </source>
</evidence>
<dbReference type="EMBL" id="JASSVS010000005">
    <property type="protein sequence ID" value="MDL0431768.1"/>
    <property type="molecule type" value="Genomic_DNA"/>
</dbReference>
<feature type="domain" description="FMN hydroxy acid dehydrogenase" evidence="4">
    <location>
        <begin position="3"/>
        <end position="387"/>
    </location>
</feature>
<dbReference type="PANTHER" id="PTHR10578:SF85">
    <property type="entry name" value="L-LACTATE DEHYDROGENASE"/>
    <property type="match status" value="1"/>
</dbReference>
<dbReference type="GO" id="GO:0004459">
    <property type="term" value="F:L-lactate dehydrogenase (NAD+) activity"/>
    <property type="evidence" value="ECO:0007669"/>
    <property type="project" value="UniProtKB-EC"/>
</dbReference>
<dbReference type="EC" id="1.1.1.27" evidence="5"/>
<dbReference type="Pfam" id="PF01070">
    <property type="entry name" value="FMN_dh"/>
    <property type="match status" value="1"/>
</dbReference>
<dbReference type="Proteomes" id="UP001227964">
    <property type="component" value="Unassembled WGS sequence"/>
</dbReference>
<dbReference type="CDD" id="cd02809">
    <property type="entry name" value="alpha_hydroxyacid_oxid_FMN"/>
    <property type="match status" value="1"/>
</dbReference>
<dbReference type="PIRSF" id="PIRSF000138">
    <property type="entry name" value="Al-hdrx_acd_dh"/>
    <property type="match status" value="1"/>
</dbReference>
<dbReference type="RefSeq" id="WP_285390894.1">
    <property type="nucleotide sequence ID" value="NZ_JASSVS010000005.1"/>
</dbReference>
<name>A0ABT7IC93_9GAMM</name>
<dbReference type="InterPro" id="IPR000262">
    <property type="entry name" value="FMN-dep_DH"/>
</dbReference>
<organism evidence="5 6">
    <name type="scientific">Marinobacter azerbaijanicus</name>
    <dbReference type="NCBI Taxonomy" id="3050455"/>
    <lineage>
        <taxon>Bacteria</taxon>
        <taxon>Pseudomonadati</taxon>
        <taxon>Pseudomonadota</taxon>
        <taxon>Gammaproteobacteria</taxon>
        <taxon>Pseudomonadales</taxon>
        <taxon>Marinobacteraceae</taxon>
        <taxon>Marinobacter</taxon>
    </lineage>
</organism>
<evidence type="ECO:0000313" key="6">
    <source>
        <dbReference type="Proteomes" id="UP001227964"/>
    </source>
</evidence>
<evidence type="ECO:0000313" key="5">
    <source>
        <dbReference type="EMBL" id="MDL0431768.1"/>
    </source>
</evidence>
<dbReference type="PROSITE" id="PS00557">
    <property type="entry name" value="FMN_HYDROXY_ACID_DH_1"/>
    <property type="match status" value="1"/>
</dbReference>
<comment type="cofactor">
    <cofactor evidence="1">
        <name>FMN</name>
        <dbReference type="ChEBI" id="CHEBI:58210"/>
    </cofactor>
</comment>
<evidence type="ECO:0000259" key="4">
    <source>
        <dbReference type="PROSITE" id="PS51349"/>
    </source>
</evidence>
<proteinExistence type="inferred from homology"/>
<dbReference type="SUPFAM" id="SSF51395">
    <property type="entry name" value="FMN-linked oxidoreductases"/>
    <property type="match status" value="1"/>
</dbReference>
<dbReference type="Gene3D" id="3.20.20.70">
    <property type="entry name" value="Aldolase class I"/>
    <property type="match status" value="1"/>
</dbReference>
<comment type="similarity">
    <text evidence="3">Belongs to the FMN-dependent alpha-hydroxy acid dehydrogenase family.</text>
</comment>
<comment type="caution">
    <text evidence="5">The sequence shown here is derived from an EMBL/GenBank/DDBJ whole genome shotgun (WGS) entry which is preliminary data.</text>
</comment>
<dbReference type="InterPro" id="IPR037396">
    <property type="entry name" value="FMN_HAD"/>
</dbReference>
<sequence length="397" mass="43109">MTPKFGYPVTAEDYREKARARLPGFMFDYLDGGATSEQTLRANETDWENIHLRQRVLVNVDQVDTTATLVGQTCSMPVVLAPLGLAGMMARRGEVQAVRAANAAGIPFTLSTVGICPVEEVQAAATEAAWFQLYMIRDRARVEALLKKAWDAGCRTLVFTVDLPLPGMRHRDFRNGLASTGPRSKLLKIQQLLSRPGWLWNVAVRGGPLSFGNLSDAVPDASNLDAFKEWIDTQFDPTVTWADIEWIRKHWQGKLLLKGILDVEDARQAAQVGADAIVVSNHGGRQLDGVASGAGKLPDIVEAVGSQTEILVDGGVRSGTDVFRALALGARGVMIGRPWAWALAGGGEAGLTRLLTSWQQELRLAMTLTGVTGIAEIGTDQLDRPNNPEFRKAGEQQ</sequence>
<dbReference type="InterPro" id="IPR008259">
    <property type="entry name" value="FMN_hydac_DH_AS"/>
</dbReference>
<evidence type="ECO:0000256" key="1">
    <source>
        <dbReference type="ARBA" id="ARBA00001917"/>
    </source>
</evidence>
<dbReference type="InterPro" id="IPR012133">
    <property type="entry name" value="Alpha-hydoxy_acid_DH_FMN"/>
</dbReference>
<dbReference type="NCBIfam" id="NF008398">
    <property type="entry name" value="PRK11197.1"/>
    <property type="match status" value="1"/>
</dbReference>
<keyword evidence="6" id="KW-1185">Reference proteome</keyword>
<protein>
    <submittedName>
        <fullName evidence="5">L-lactate dehydrogenase</fullName>
        <ecNumber evidence="5">1.1.1.27</ecNumber>
    </submittedName>
</protein>
<gene>
    <name evidence="5" type="ORF">QPM17_11555</name>
</gene>
<dbReference type="PANTHER" id="PTHR10578">
    <property type="entry name" value="S -2-HYDROXY-ACID OXIDASE-RELATED"/>
    <property type="match status" value="1"/>
</dbReference>
<dbReference type="InterPro" id="IPR013785">
    <property type="entry name" value="Aldolase_TIM"/>
</dbReference>